<gene>
    <name evidence="2" type="ORF">GCM10008938_26350</name>
</gene>
<evidence type="ECO:0000256" key="1">
    <source>
        <dbReference type="SAM" id="Phobius"/>
    </source>
</evidence>
<comment type="caution">
    <text evidence="2">The sequence shown here is derived from an EMBL/GenBank/DDBJ whole genome shotgun (WGS) entry which is preliminary data.</text>
</comment>
<organism evidence="2 3">
    <name type="scientific">Deinococcus roseus</name>
    <dbReference type="NCBI Taxonomy" id="392414"/>
    <lineage>
        <taxon>Bacteria</taxon>
        <taxon>Thermotogati</taxon>
        <taxon>Deinococcota</taxon>
        <taxon>Deinococci</taxon>
        <taxon>Deinococcales</taxon>
        <taxon>Deinococcaceae</taxon>
        <taxon>Deinococcus</taxon>
    </lineage>
</organism>
<dbReference type="EMBL" id="BMOD01000009">
    <property type="protein sequence ID" value="GGJ39067.1"/>
    <property type="molecule type" value="Genomic_DNA"/>
</dbReference>
<keyword evidence="3" id="KW-1185">Reference proteome</keyword>
<keyword evidence="1" id="KW-0472">Membrane</keyword>
<feature type="transmembrane region" description="Helical" evidence="1">
    <location>
        <begin position="109"/>
        <end position="129"/>
    </location>
</feature>
<feature type="transmembrane region" description="Helical" evidence="1">
    <location>
        <begin position="34"/>
        <end position="63"/>
    </location>
</feature>
<protein>
    <submittedName>
        <fullName evidence="2">Uncharacterized protein</fullName>
    </submittedName>
</protein>
<sequence length="230" mass="25764">MNLLMNTLVQSIVLQLFPRREAAAFLARQPLKAILLFFGASLLFWTVLDSVFASVLSGTAFWALMGRKLAFSVVYRVLEVGMLWGLIWMFTRKNQVQGALKPWLTQHAVYLLLFDGLLGLFFGGFQLHAHLRQEDVFLVSSPGLNFSSALQLTKWLLIVPEVLLLISMGVQLCRGLSLKPIVAGLVLLGVFFLSNLAGLQLLNFPNDRNVLMMAPLHLLVLRCGWLNICH</sequence>
<dbReference type="Proteomes" id="UP000632222">
    <property type="component" value="Unassembled WGS sequence"/>
</dbReference>
<proteinExistence type="predicted"/>
<feature type="transmembrane region" description="Helical" evidence="1">
    <location>
        <begin position="182"/>
        <end position="204"/>
    </location>
</feature>
<evidence type="ECO:0000313" key="3">
    <source>
        <dbReference type="Proteomes" id="UP000632222"/>
    </source>
</evidence>
<evidence type="ECO:0000313" key="2">
    <source>
        <dbReference type="EMBL" id="GGJ39067.1"/>
    </source>
</evidence>
<reference evidence="3" key="1">
    <citation type="journal article" date="2019" name="Int. J. Syst. Evol. Microbiol.">
        <title>The Global Catalogue of Microorganisms (GCM) 10K type strain sequencing project: providing services to taxonomists for standard genome sequencing and annotation.</title>
        <authorList>
            <consortium name="The Broad Institute Genomics Platform"/>
            <consortium name="The Broad Institute Genome Sequencing Center for Infectious Disease"/>
            <person name="Wu L."/>
            <person name="Ma J."/>
        </authorList>
    </citation>
    <scope>NUCLEOTIDE SEQUENCE [LARGE SCALE GENOMIC DNA]</scope>
    <source>
        <strain evidence="3">JCM 14370</strain>
    </source>
</reference>
<accession>A0ABQ2D319</accession>
<keyword evidence="1" id="KW-0812">Transmembrane</keyword>
<feature type="transmembrane region" description="Helical" evidence="1">
    <location>
        <begin position="149"/>
        <end position="170"/>
    </location>
</feature>
<feature type="transmembrane region" description="Helical" evidence="1">
    <location>
        <begin position="69"/>
        <end position="88"/>
    </location>
</feature>
<keyword evidence="1" id="KW-1133">Transmembrane helix</keyword>
<name>A0ABQ2D319_9DEIO</name>